<accession>A0ABP6Z7W3</accession>
<dbReference type="CDD" id="cd22954">
    <property type="entry name" value="PLL_lectin"/>
    <property type="match status" value="1"/>
</dbReference>
<name>A0ABP6Z7W3_9ACTN</name>
<evidence type="ECO:0000259" key="2">
    <source>
        <dbReference type="PROSITE" id="PS51178"/>
    </source>
</evidence>
<dbReference type="RefSeq" id="WP_344850585.1">
    <property type="nucleotide sequence ID" value="NZ_BAABAA010000029.1"/>
</dbReference>
<dbReference type="InterPro" id="IPR006311">
    <property type="entry name" value="TAT_signal"/>
</dbReference>
<gene>
    <name evidence="3" type="ORF">GCM10022235_85570</name>
</gene>
<dbReference type="SUPFAM" id="SSF56300">
    <property type="entry name" value="Metallo-dependent phosphatases"/>
    <property type="match status" value="1"/>
</dbReference>
<dbReference type="PROSITE" id="PS51178">
    <property type="entry name" value="PASTA"/>
    <property type="match status" value="1"/>
</dbReference>
<dbReference type="NCBIfam" id="TIGR03767">
    <property type="entry name" value="P_acnes_RR"/>
    <property type="match status" value="1"/>
</dbReference>
<dbReference type="Gene3D" id="3.30.10.20">
    <property type="match status" value="1"/>
</dbReference>
<keyword evidence="1" id="KW-0732">Signal</keyword>
<reference evidence="4" key="1">
    <citation type="journal article" date="2019" name="Int. J. Syst. Evol. Microbiol.">
        <title>The Global Catalogue of Microorganisms (GCM) 10K type strain sequencing project: providing services to taxonomists for standard genome sequencing and annotation.</title>
        <authorList>
            <consortium name="The Broad Institute Genomics Platform"/>
            <consortium name="The Broad Institute Genome Sequencing Center for Infectious Disease"/>
            <person name="Wu L."/>
            <person name="Ma J."/>
        </authorList>
    </citation>
    <scope>NUCLEOTIDE SEQUENCE [LARGE SCALE GENOMIC DNA]</scope>
    <source>
        <strain evidence="4">JCM 16928</strain>
    </source>
</reference>
<dbReference type="SUPFAM" id="SSF89372">
    <property type="entry name" value="Fucose-specific lectin"/>
    <property type="match status" value="2"/>
</dbReference>
<keyword evidence="4" id="KW-1185">Reference proteome</keyword>
<dbReference type="Pfam" id="PF26607">
    <property type="entry name" value="DUF8189"/>
    <property type="match status" value="1"/>
</dbReference>
<proteinExistence type="predicted"/>
<dbReference type="Gene3D" id="3.60.21.10">
    <property type="match status" value="1"/>
</dbReference>
<feature type="domain" description="PASTA" evidence="2">
    <location>
        <begin position="890"/>
        <end position="960"/>
    </location>
</feature>
<comment type="caution">
    <text evidence="3">The sequence shown here is derived from an EMBL/GenBank/DDBJ whole genome shotgun (WGS) entry which is preliminary data.</text>
</comment>
<dbReference type="SMART" id="SM00740">
    <property type="entry name" value="PASTA"/>
    <property type="match status" value="1"/>
</dbReference>
<evidence type="ECO:0000313" key="4">
    <source>
        <dbReference type="Proteomes" id="UP001501222"/>
    </source>
</evidence>
<dbReference type="InterPro" id="IPR005543">
    <property type="entry name" value="PASTA_dom"/>
</dbReference>
<dbReference type="Proteomes" id="UP001501222">
    <property type="component" value="Unassembled WGS sequence"/>
</dbReference>
<protein>
    <recommendedName>
        <fullName evidence="2">PASTA domain-containing protein</fullName>
    </recommendedName>
</protein>
<dbReference type="CDD" id="cd06577">
    <property type="entry name" value="PASTA_pknB"/>
    <property type="match status" value="1"/>
</dbReference>
<organism evidence="3 4">
    <name type="scientific">Kribbella ginsengisoli</name>
    <dbReference type="NCBI Taxonomy" id="363865"/>
    <lineage>
        <taxon>Bacteria</taxon>
        <taxon>Bacillati</taxon>
        <taxon>Actinomycetota</taxon>
        <taxon>Actinomycetes</taxon>
        <taxon>Propionibacteriales</taxon>
        <taxon>Kribbellaceae</taxon>
        <taxon>Kribbella</taxon>
    </lineage>
</organism>
<dbReference type="Pfam" id="PF03793">
    <property type="entry name" value="PASTA"/>
    <property type="match status" value="1"/>
</dbReference>
<dbReference type="InterPro" id="IPR029052">
    <property type="entry name" value="Metallo-depent_PP-like"/>
</dbReference>
<dbReference type="PROSITE" id="PS51318">
    <property type="entry name" value="TAT"/>
    <property type="match status" value="1"/>
</dbReference>
<dbReference type="InterPro" id="IPR022506">
    <property type="entry name" value="Metallophosphoesterase_PPA1498"/>
</dbReference>
<sequence length="968" mass="105022">MKPTRRTVLAAGGLTAVAEALGISPQAAAGNAGPAASASIATTPIQTTLDTTVALGPDIGRGYRRLVAAPGELHLLRTDMAQVGLPLADRPLIAFAQMTDLHVVDDQSPLRVEFLDEYADYGPPHLHSYPFDSAYRPNESLSTHVVDAMCRAIARTKVGPRTGLPLALTLVTGDSIDNCQYNETRWYMDLLDGNRVKPDSGDQVTPATGSAADSSVTAGVFSHDPKYWMPEFPQFGGKHYTAGFPSIQNFSLNARAAFDAHGLGMPWYAAYGNHEANVQGNVSIDFGWWDPLKRIAIGGKKPYLDAHHSLPDEMPDASWGQLDELLDAGGALATGMAHVNITPDPARRLLSRTEFIQEHFKTTGTPYGHGFTLGSSKAYYAVPSGPDDLFQFICLDTTAAMGADGCLDREQFAWLEGRLKANSSRYELADGSTVTYPTLVNQPGVKDKMFVIFCHHTLGSMDNTNSAAPYGGDDLKRLLLRFPNVIMLVNGHTHRNGIGALRRRDLPTSSNFPTGGFWEINTASHIDWPIQSRIIEVAEGNGMLSIFTTMVDIDAPLDYRGDLDDPASLASLARELAANDPQEIRGRGYDKRRGEHQDRNTWLLLPAPFPLPVHSPRLALAEASDGRKAVFGLDVAGRVFVDQQPFPSFWGTDWVQHDGAMRAMAAEANLDGRLEAFGLDSVGRIWRKKQLTVGGQWPRWSAFDGILSTVALARNTDGRLELFGTNEAGCVFQRKQLTAGGSWSGWVQLDKFMRTIAAETNADGRLEIFALDRNGRIWHAWQTSPGGQLSIWVQLQGQLSSLAVGPGVDGNLTMVGSDHRGRVWRTRQTAPGASTWTPFVQFDPFPGGFVTTVAADQDNVFAMSSGGQVFRSWPRFDGGWSPWEEFWTMSTKSVLVPDLRGKSLSTATNVLQSAPGFLAVGEVAYSIDYTCSSIDKVIAQQPAPGASTAAGGNIKLWIGKKSPTGGCK</sequence>
<dbReference type="InterPro" id="IPR058502">
    <property type="entry name" value="PLL-like_beta-prop"/>
</dbReference>
<dbReference type="EMBL" id="BAABAA010000029">
    <property type="protein sequence ID" value="GAA3600494.1"/>
    <property type="molecule type" value="Genomic_DNA"/>
</dbReference>
<evidence type="ECO:0000313" key="3">
    <source>
        <dbReference type="EMBL" id="GAA3600494.1"/>
    </source>
</evidence>
<feature type="chain" id="PRO_5046025359" description="PASTA domain-containing protein" evidence="1">
    <location>
        <begin position="30"/>
        <end position="968"/>
    </location>
</feature>
<feature type="signal peptide" evidence="1">
    <location>
        <begin position="1"/>
        <end position="29"/>
    </location>
</feature>
<evidence type="ECO:0000256" key="1">
    <source>
        <dbReference type="SAM" id="SignalP"/>
    </source>
</evidence>